<dbReference type="PANTHER" id="PTHR48051">
    <property type="match status" value="1"/>
</dbReference>
<dbReference type="AlphaFoldDB" id="A0A9D4C4B1"/>
<keyword evidence="1" id="KW-0433">Leucine-rich repeat</keyword>
<dbReference type="InterPro" id="IPR001611">
    <property type="entry name" value="Leu-rich_rpt"/>
</dbReference>
<dbReference type="SUPFAM" id="SSF52058">
    <property type="entry name" value="L domain-like"/>
    <property type="match status" value="1"/>
</dbReference>
<dbReference type="PANTHER" id="PTHR48051:SF1">
    <property type="entry name" value="RAS SUPPRESSOR PROTEIN 1"/>
    <property type="match status" value="1"/>
</dbReference>
<dbReference type="EMBL" id="JAIWYP010000013">
    <property type="protein sequence ID" value="KAH3716889.1"/>
    <property type="molecule type" value="Genomic_DNA"/>
</dbReference>
<name>A0A9D4C4B1_DREPO</name>
<dbReference type="SMART" id="SM00365">
    <property type="entry name" value="LRR_SD22"/>
    <property type="match status" value="2"/>
</dbReference>
<comment type="caution">
    <text evidence="3">The sequence shown here is derived from an EMBL/GenBank/DDBJ whole genome shotgun (WGS) entry which is preliminary data.</text>
</comment>
<dbReference type="Gene3D" id="3.80.10.10">
    <property type="entry name" value="Ribonuclease Inhibitor"/>
    <property type="match status" value="2"/>
</dbReference>
<dbReference type="SMART" id="SM00369">
    <property type="entry name" value="LRR_TYP"/>
    <property type="match status" value="3"/>
</dbReference>
<protein>
    <submittedName>
        <fullName evidence="3">Uncharacterized protein</fullName>
    </submittedName>
</protein>
<dbReference type="Pfam" id="PF13855">
    <property type="entry name" value="LRR_8"/>
    <property type="match status" value="1"/>
</dbReference>
<dbReference type="InterPro" id="IPR050216">
    <property type="entry name" value="LRR_domain-containing"/>
</dbReference>
<dbReference type="GO" id="GO:0005737">
    <property type="term" value="C:cytoplasm"/>
    <property type="evidence" value="ECO:0007669"/>
    <property type="project" value="TreeGrafter"/>
</dbReference>
<dbReference type="Proteomes" id="UP000828390">
    <property type="component" value="Unassembled WGS sequence"/>
</dbReference>
<evidence type="ECO:0000313" key="3">
    <source>
        <dbReference type="EMBL" id="KAH3716889.1"/>
    </source>
</evidence>
<reference evidence="3" key="2">
    <citation type="submission" date="2020-11" db="EMBL/GenBank/DDBJ databases">
        <authorList>
            <person name="McCartney M.A."/>
            <person name="Auch B."/>
            <person name="Kono T."/>
            <person name="Mallez S."/>
            <person name="Becker A."/>
            <person name="Gohl D.M."/>
            <person name="Silverstein K.A.T."/>
            <person name="Koren S."/>
            <person name="Bechman K.B."/>
            <person name="Herman A."/>
            <person name="Abrahante J.E."/>
            <person name="Garbe J."/>
        </authorList>
    </citation>
    <scope>NUCLEOTIDE SEQUENCE</scope>
    <source>
        <strain evidence="3">Duluth1</strain>
        <tissue evidence="3">Whole animal</tissue>
    </source>
</reference>
<proteinExistence type="predicted"/>
<dbReference type="InterPro" id="IPR003591">
    <property type="entry name" value="Leu-rich_rpt_typical-subtyp"/>
</dbReference>
<accession>A0A9D4C4B1</accession>
<evidence type="ECO:0000256" key="1">
    <source>
        <dbReference type="ARBA" id="ARBA00022614"/>
    </source>
</evidence>
<dbReference type="InterPro" id="IPR032675">
    <property type="entry name" value="LRR_dom_sf"/>
</dbReference>
<dbReference type="PROSITE" id="PS51450">
    <property type="entry name" value="LRR"/>
    <property type="match status" value="1"/>
</dbReference>
<keyword evidence="4" id="KW-1185">Reference proteome</keyword>
<evidence type="ECO:0000256" key="2">
    <source>
        <dbReference type="ARBA" id="ARBA00022737"/>
    </source>
</evidence>
<keyword evidence="2" id="KW-0677">Repeat</keyword>
<gene>
    <name evidence="3" type="ORF">DPMN_059622</name>
</gene>
<reference evidence="3" key="1">
    <citation type="journal article" date="2019" name="bioRxiv">
        <title>The Genome of the Zebra Mussel, Dreissena polymorpha: A Resource for Invasive Species Research.</title>
        <authorList>
            <person name="McCartney M.A."/>
            <person name="Auch B."/>
            <person name="Kono T."/>
            <person name="Mallez S."/>
            <person name="Zhang Y."/>
            <person name="Obille A."/>
            <person name="Becker A."/>
            <person name="Abrahante J.E."/>
            <person name="Garbe J."/>
            <person name="Badalamenti J.P."/>
            <person name="Herman A."/>
            <person name="Mangelson H."/>
            <person name="Liachko I."/>
            <person name="Sullivan S."/>
            <person name="Sone E.D."/>
            <person name="Koren S."/>
            <person name="Silverstein K.A.T."/>
            <person name="Beckman K.B."/>
            <person name="Gohl D.M."/>
        </authorList>
    </citation>
    <scope>NUCLEOTIDE SEQUENCE</scope>
    <source>
        <strain evidence="3">Duluth1</strain>
        <tissue evidence="3">Whole animal</tissue>
    </source>
</reference>
<sequence>MALKGHSVTTLSIQHTQLIALPFALSILRFLDRLYFDHNHAIGDSGILITSLSNDTLTNLQFVSLVDDNLIYFPSLLRFLRNVRTLVLDSNRLAFVSDSSVAVAVGTPIHDLSLQNCSLSRVPSALSKLTNLKSLDFNDNQIRSFENSDFNNMGRLQHLIVTRNPLEFIANETFKDLRCLQKLDIMDSNIKTMPEAIRFLRNLTTLTLPLNKIECTCNIVWLKQFMEVCNTNLKIAGPARQ</sequence>
<evidence type="ECO:0000313" key="4">
    <source>
        <dbReference type="Proteomes" id="UP000828390"/>
    </source>
</evidence>
<organism evidence="3 4">
    <name type="scientific">Dreissena polymorpha</name>
    <name type="common">Zebra mussel</name>
    <name type="synonym">Mytilus polymorpha</name>
    <dbReference type="NCBI Taxonomy" id="45954"/>
    <lineage>
        <taxon>Eukaryota</taxon>
        <taxon>Metazoa</taxon>
        <taxon>Spiralia</taxon>
        <taxon>Lophotrochozoa</taxon>
        <taxon>Mollusca</taxon>
        <taxon>Bivalvia</taxon>
        <taxon>Autobranchia</taxon>
        <taxon>Heteroconchia</taxon>
        <taxon>Euheterodonta</taxon>
        <taxon>Imparidentia</taxon>
        <taxon>Neoheterodontei</taxon>
        <taxon>Myida</taxon>
        <taxon>Dreissenoidea</taxon>
        <taxon>Dreissenidae</taxon>
        <taxon>Dreissena</taxon>
    </lineage>
</organism>